<dbReference type="PROSITE" id="PS50011">
    <property type="entry name" value="PROTEIN_KINASE_DOM"/>
    <property type="match status" value="1"/>
</dbReference>
<protein>
    <submittedName>
        <fullName evidence="5">Focal adhesion kinase 1</fullName>
    </submittedName>
</protein>
<dbReference type="InterPro" id="IPR000488">
    <property type="entry name" value="Death_dom"/>
</dbReference>
<dbReference type="PANTHER" id="PTHR47508:SF1">
    <property type="entry name" value="NON-SPECIFIC SERINE_THREONINE PROTEIN KINASE"/>
    <property type="match status" value="1"/>
</dbReference>
<dbReference type="Gene3D" id="1.10.533.10">
    <property type="entry name" value="Death Domain, Fas"/>
    <property type="match status" value="1"/>
</dbReference>
<evidence type="ECO:0000256" key="1">
    <source>
        <dbReference type="ARBA" id="ARBA00008171"/>
    </source>
</evidence>
<dbReference type="GO" id="GO:0031349">
    <property type="term" value="P:positive regulation of defense response"/>
    <property type="evidence" value="ECO:0007669"/>
    <property type="project" value="UniProtKB-ARBA"/>
</dbReference>
<dbReference type="InterPro" id="IPR001245">
    <property type="entry name" value="Ser-Thr/Tyr_kinase_cat_dom"/>
</dbReference>
<dbReference type="Pfam" id="PF00531">
    <property type="entry name" value="Death"/>
    <property type="match status" value="1"/>
</dbReference>
<evidence type="ECO:0000259" key="4">
    <source>
        <dbReference type="PROSITE" id="PS50017"/>
    </source>
</evidence>
<accession>A0A2B4SCX7</accession>
<dbReference type="Proteomes" id="UP000225706">
    <property type="component" value="Unassembled WGS sequence"/>
</dbReference>
<dbReference type="Pfam" id="PF08477">
    <property type="entry name" value="Roc"/>
    <property type="match status" value="1"/>
</dbReference>
<dbReference type="AlphaFoldDB" id="A0A2B4SCX7"/>
<dbReference type="PANTHER" id="PTHR47508">
    <property type="entry name" value="SAM DOMAIN-CONTAINING PROTEIN-RELATED"/>
    <property type="match status" value="1"/>
</dbReference>
<dbReference type="PROSITE" id="PS50017">
    <property type="entry name" value="DEATH_DOMAIN"/>
    <property type="match status" value="1"/>
</dbReference>
<dbReference type="EMBL" id="LSMT01000108">
    <property type="protein sequence ID" value="PFX27226.1"/>
    <property type="molecule type" value="Genomic_DNA"/>
</dbReference>
<evidence type="ECO:0000259" key="3">
    <source>
        <dbReference type="PROSITE" id="PS50011"/>
    </source>
</evidence>
<keyword evidence="6" id="KW-1185">Reference proteome</keyword>
<dbReference type="InterPro" id="IPR000719">
    <property type="entry name" value="Prot_kinase_dom"/>
</dbReference>
<comment type="similarity">
    <text evidence="1">Belongs to the protein kinase superfamily. TKL Ser/Thr protein kinase family. ROCO subfamily.</text>
</comment>
<comment type="caution">
    <text evidence="5">The sequence shown here is derived from an EMBL/GenBank/DDBJ whole genome shotgun (WGS) entry which is preliminary data.</text>
</comment>
<dbReference type="Pfam" id="PF16095">
    <property type="entry name" value="COR-A"/>
    <property type="match status" value="1"/>
</dbReference>
<dbReference type="STRING" id="50429.A0A2B4SCX7"/>
<name>A0A2B4SCX7_STYPI</name>
<evidence type="ECO:0000313" key="5">
    <source>
        <dbReference type="EMBL" id="PFX27226.1"/>
    </source>
</evidence>
<dbReference type="SUPFAM" id="SSF47986">
    <property type="entry name" value="DEATH domain"/>
    <property type="match status" value="1"/>
</dbReference>
<reference evidence="6" key="1">
    <citation type="journal article" date="2017" name="bioRxiv">
        <title>Comparative analysis of the genomes of Stylophora pistillata and Acropora digitifera provides evidence for extensive differences between species of corals.</title>
        <authorList>
            <person name="Voolstra C.R."/>
            <person name="Li Y."/>
            <person name="Liew Y.J."/>
            <person name="Baumgarten S."/>
            <person name="Zoccola D."/>
            <person name="Flot J.-F."/>
            <person name="Tambutte S."/>
            <person name="Allemand D."/>
            <person name="Aranda M."/>
        </authorList>
    </citation>
    <scope>NUCLEOTIDE SEQUENCE [LARGE SCALE GENOMIC DNA]</scope>
</reference>
<organism evidence="5 6">
    <name type="scientific">Stylophora pistillata</name>
    <name type="common">Smooth cauliflower coral</name>
    <dbReference type="NCBI Taxonomy" id="50429"/>
    <lineage>
        <taxon>Eukaryota</taxon>
        <taxon>Metazoa</taxon>
        <taxon>Cnidaria</taxon>
        <taxon>Anthozoa</taxon>
        <taxon>Hexacorallia</taxon>
        <taxon>Scleractinia</taxon>
        <taxon>Astrocoeniina</taxon>
        <taxon>Pocilloporidae</taxon>
        <taxon>Stylophora</taxon>
    </lineage>
</organism>
<dbReference type="Gene3D" id="1.10.510.10">
    <property type="entry name" value="Transferase(Phosphotransferase) domain 1"/>
    <property type="match status" value="1"/>
</dbReference>
<dbReference type="GO" id="GO:0004672">
    <property type="term" value="F:protein kinase activity"/>
    <property type="evidence" value="ECO:0007669"/>
    <property type="project" value="InterPro"/>
</dbReference>
<evidence type="ECO:0000256" key="2">
    <source>
        <dbReference type="ARBA" id="ARBA00022737"/>
    </source>
</evidence>
<feature type="domain" description="Death" evidence="4">
    <location>
        <begin position="1213"/>
        <end position="1263"/>
    </location>
</feature>
<keyword evidence="5" id="KW-0808">Transferase</keyword>
<dbReference type="SUPFAM" id="SSF56112">
    <property type="entry name" value="Protein kinase-like (PK-like)"/>
    <property type="match status" value="1"/>
</dbReference>
<dbReference type="InterPro" id="IPR011009">
    <property type="entry name" value="Kinase-like_dom_sf"/>
</dbReference>
<dbReference type="OrthoDB" id="5977318at2759"/>
<dbReference type="Pfam" id="PF07714">
    <property type="entry name" value="PK_Tyr_Ser-Thr"/>
    <property type="match status" value="1"/>
</dbReference>
<dbReference type="InterPro" id="IPR032171">
    <property type="entry name" value="COR-A"/>
</dbReference>
<sequence length="1263" mass="144080">MDATNKVLDLNDYDKLYLLMCKWRIIRLFNPLCYAADVTSVEDLEKKVRTNLHDLKRKLPAWSQSEYFKDDLETIEKVIEDSKTVNYEDLPSLLGIKRNNYREDLEDAGVQMIQKKHLSLQRKIALGRPYSGDVYTAQWSQGHNTVDVVLRFDFGPAQRELFIREAKIMTCLSHEYIMKFYGAVILGSYADSVGLAVEFFSKGNLEEFRVPSLFHAWLYASQLSSALKYLESKHLVHTSVAEPFVYISSLEKISLGGFMCCYYEEEIKETKQKGQHGNLLLSTITGHQGHRLDDLSGRGVVALLSHVVLSMFRYLDSHCLSQLVNLFPDRKEHPLVCPSGVSSLLERCQEEDLSKRPTFHDIVQTLAKERPAKFCFTTSNSSTEPCELSYDQGENVWVISQDTSRYHGMWFGQKEKGAAGFFESEKVIRTDDDNQVPHEIRARGIEAQLAYNIALLEGKVKVCRARLLIIGQDRAGKTSLKNSLMGLPFNPNEPSTEGLEVNSSKLEVNVEQLVEWKAVSEEHKDVEQASLQKRCIARLVASQMLEKKETKASQTLPPEEKEMLDEKDVAQEQLNGLHFTANPPASNLTQEPRKVFAQDLVNGSREKPTPKPKIDMPDELTPLVTECLKSPEKIDGNSATETVLDIWDFAGQHLYYATHPIFFCHRAIYLLVHNLEKKPNDLAEPSFKHGDHVVPLKNTSNETNLDMLLSWLVSVHSICRPPVEHDVKELCKSSLRCLPPPVLMVGTHADKVSTQEIKQVESEISKSLKGKTYQEHVLSPFYKVDNRQSSKSREVQQIQAKVQQILSSGLISTADLPVKWFNFEKALKSRTEGGTFFLTLEEIHTVAQEECYIEDNEQLDTMLNYFHDLGLIVRFTDIVVLNTQWLVNLFKKLISTCHFEEQDPVDRKLWEELEETGVLQKELIDKVFEDLEEGRYKSLQQSVLEMMEKYSFVAKFQHQIEPDQQQNISCEGKIVKYFVPAQLRLSDSALQKLVPQEGDPCALIYKFCDGFVPHGLFPQLLSRLIARCPILECTTPPKLYCDAARFILGKRGQYDLVLLCSKHYIKVVLRGYNLNMSSNSLENGKSMACQVRILIDGELRSLSEQWQWLRNVRYKVCVTCSACKSSDVLCKRHQSATCLDQDCLHFLPISSEVVDPSTPFICPEQVGNHSRFTVSNLHLWYCSIEDNPPESPQLARIADIDITRLAKEIVEVWKKVARLLGLEDAIIKQIAIDEKGNVYEQSYQMLFTWKKSQKNSDALCGQL</sequence>
<dbReference type="InterPro" id="IPR036388">
    <property type="entry name" value="WH-like_DNA-bd_sf"/>
</dbReference>
<dbReference type="SUPFAM" id="SSF52540">
    <property type="entry name" value="P-loop containing nucleoside triphosphate hydrolases"/>
    <property type="match status" value="1"/>
</dbReference>
<dbReference type="Gene3D" id="3.40.50.300">
    <property type="entry name" value="P-loop containing nucleotide triphosphate hydrolases"/>
    <property type="match status" value="2"/>
</dbReference>
<dbReference type="CDD" id="cd01670">
    <property type="entry name" value="Death"/>
    <property type="match status" value="1"/>
</dbReference>
<feature type="domain" description="Protein kinase" evidence="3">
    <location>
        <begin position="120"/>
        <end position="373"/>
    </location>
</feature>
<proteinExistence type="inferred from homology"/>
<keyword evidence="2" id="KW-0677">Repeat</keyword>
<dbReference type="Gene3D" id="1.10.10.10">
    <property type="entry name" value="Winged helix-like DNA-binding domain superfamily/Winged helix DNA-binding domain"/>
    <property type="match status" value="1"/>
</dbReference>
<dbReference type="GO" id="GO:0007165">
    <property type="term" value="P:signal transduction"/>
    <property type="evidence" value="ECO:0007669"/>
    <property type="project" value="InterPro"/>
</dbReference>
<dbReference type="Gene3D" id="3.30.70.1390">
    <property type="entry name" value="ROC domain from the Parkinson's disease-associated leucine-rich repeat kinase 2"/>
    <property type="match status" value="1"/>
</dbReference>
<gene>
    <name evidence="5" type="primary">ptk2</name>
    <name evidence="5" type="ORF">AWC38_SpisGene8089</name>
</gene>
<dbReference type="InterPro" id="IPR011029">
    <property type="entry name" value="DEATH-like_dom_sf"/>
</dbReference>
<keyword evidence="5" id="KW-0418">Kinase</keyword>
<evidence type="ECO:0000313" key="6">
    <source>
        <dbReference type="Proteomes" id="UP000225706"/>
    </source>
</evidence>
<dbReference type="GO" id="GO:1902533">
    <property type="term" value="P:positive regulation of intracellular signal transduction"/>
    <property type="evidence" value="ECO:0007669"/>
    <property type="project" value="UniProtKB-ARBA"/>
</dbReference>
<dbReference type="GO" id="GO:0005524">
    <property type="term" value="F:ATP binding"/>
    <property type="evidence" value="ECO:0007669"/>
    <property type="project" value="InterPro"/>
</dbReference>
<dbReference type="InterPro" id="IPR027417">
    <property type="entry name" value="P-loop_NTPase"/>
</dbReference>